<evidence type="ECO:0000256" key="5">
    <source>
        <dbReference type="ARBA" id="ARBA00022679"/>
    </source>
</evidence>
<dbReference type="InterPro" id="IPR013083">
    <property type="entry name" value="Znf_RING/FYVE/PHD"/>
</dbReference>
<feature type="region of interest" description="Disordered" evidence="15">
    <location>
        <begin position="260"/>
        <end position="291"/>
    </location>
</feature>
<dbReference type="PANTHER" id="PTHR46913">
    <property type="entry name" value="RING-H2 FINGER PROTEIN ATL16"/>
    <property type="match status" value="1"/>
</dbReference>
<evidence type="ECO:0000256" key="10">
    <source>
        <dbReference type="ARBA" id="ARBA00022833"/>
    </source>
</evidence>
<keyword evidence="7" id="KW-0479">Metal-binding</keyword>
<evidence type="ECO:0000256" key="7">
    <source>
        <dbReference type="ARBA" id="ARBA00022723"/>
    </source>
</evidence>
<name>A0A1J3DL56_NOCCA</name>
<feature type="region of interest" description="Disordered" evidence="15">
    <location>
        <begin position="315"/>
        <end position="351"/>
    </location>
</feature>
<dbReference type="Pfam" id="PF13639">
    <property type="entry name" value="zf-RING_2"/>
    <property type="match status" value="1"/>
</dbReference>
<sequence length="387" mass="42453">MGSTSMSNPNPWAPYDSYNDCSQGVCNIYCPQWCYLIFPPPPSFFLDDEDDSSSSSNFSPLLIALIGILVSAFVLVSYYTLISKYCHRRGESSSLSPETPSRDRGGFFSSATDSRQGNTNAAVGDGLNDSLIKSITVYKYRKGDGFVDGSDCSVCLSEFEENESLRLLPKCNHAFHLPCIDTWLKSHSNCPLCRAFVTGINPTAVADSVVNQSSSVHRLAAESGNRGGENAANNSSRMAGYHHQSGDSVVVIEDLEIGSRNINSRSRPQPPEEQRDSIKDEENPQPIRRSVSLNSGTVVSIADVLREIEDDERDRVYAGVGTSQQRREGCEEDGHGEGKTPPPTEANQRGGVSSFLVKSSVAMKRSVSTGRFIFSRYDRARNYRLPN</sequence>
<dbReference type="GO" id="GO:0016567">
    <property type="term" value="P:protein ubiquitination"/>
    <property type="evidence" value="ECO:0007669"/>
    <property type="project" value="UniProtKB-UniPathway"/>
</dbReference>
<organism evidence="18">
    <name type="scientific">Noccaea caerulescens</name>
    <name type="common">Alpine penny-cress</name>
    <name type="synonym">Thlaspi caerulescens</name>
    <dbReference type="NCBI Taxonomy" id="107243"/>
    <lineage>
        <taxon>Eukaryota</taxon>
        <taxon>Viridiplantae</taxon>
        <taxon>Streptophyta</taxon>
        <taxon>Embryophyta</taxon>
        <taxon>Tracheophyta</taxon>
        <taxon>Spermatophyta</taxon>
        <taxon>Magnoliopsida</taxon>
        <taxon>eudicotyledons</taxon>
        <taxon>Gunneridae</taxon>
        <taxon>Pentapetalae</taxon>
        <taxon>rosids</taxon>
        <taxon>malvids</taxon>
        <taxon>Brassicales</taxon>
        <taxon>Brassicaceae</taxon>
        <taxon>Coluteocarpeae</taxon>
        <taxon>Noccaea</taxon>
    </lineage>
</organism>
<evidence type="ECO:0000256" key="12">
    <source>
        <dbReference type="ARBA" id="ARBA00023136"/>
    </source>
</evidence>
<keyword evidence="12 16" id="KW-0472">Membrane</keyword>
<evidence type="ECO:0000256" key="2">
    <source>
        <dbReference type="ARBA" id="ARBA00004167"/>
    </source>
</evidence>
<dbReference type="GO" id="GO:0061630">
    <property type="term" value="F:ubiquitin protein ligase activity"/>
    <property type="evidence" value="ECO:0007669"/>
    <property type="project" value="UniProtKB-EC"/>
</dbReference>
<evidence type="ECO:0000256" key="11">
    <source>
        <dbReference type="ARBA" id="ARBA00022989"/>
    </source>
</evidence>
<dbReference type="InterPro" id="IPR001841">
    <property type="entry name" value="Znf_RING"/>
</dbReference>
<evidence type="ECO:0000256" key="4">
    <source>
        <dbReference type="ARBA" id="ARBA00012483"/>
    </source>
</evidence>
<feature type="region of interest" description="Disordered" evidence="15">
    <location>
        <begin position="219"/>
        <end position="244"/>
    </location>
</feature>
<dbReference type="Gene3D" id="3.30.40.10">
    <property type="entry name" value="Zinc/RING finger domain, C3HC4 (zinc finger)"/>
    <property type="match status" value="1"/>
</dbReference>
<dbReference type="GO" id="GO:0016020">
    <property type="term" value="C:membrane"/>
    <property type="evidence" value="ECO:0007669"/>
    <property type="project" value="UniProtKB-SubCell"/>
</dbReference>
<dbReference type="PROSITE" id="PS50089">
    <property type="entry name" value="ZF_RING_2"/>
    <property type="match status" value="1"/>
</dbReference>
<evidence type="ECO:0000256" key="1">
    <source>
        <dbReference type="ARBA" id="ARBA00000900"/>
    </source>
</evidence>
<keyword evidence="11 16" id="KW-1133">Transmembrane helix</keyword>
<evidence type="ECO:0000256" key="15">
    <source>
        <dbReference type="SAM" id="MobiDB-lite"/>
    </source>
</evidence>
<evidence type="ECO:0000256" key="13">
    <source>
        <dbReference type="ARBA" id="ARBA00024209"/>
    </source>
</evidence>
<evidence type="ECO:0000256" key="9">
    <source>
        <dbReference type="ARBA" id="ARBA00022786"/>
    </source>
</evidence>
<comment type="subcellular location">
    <subcellularLocation>
        <location evidence="2">Membrane</location>
        <topology evidence="2">Single-pass membrane protein</topology>
    </subcellularLocation>
</comment>
<dbReference type="EC" id="2.3.2.27" evidence="4"/>
<dbReference type="UniPathway" id="UPA00143"/>
<comment type="similarity">
    <text evidence="13">Belongs to the RING-type zinc finger family. ATL subfamily.</text>
</comment>
<gene>
    <name evidence="18" type="ORF">GA_TR2920_c0_g1_i1_g.9174</name>
</gene>
<dbReference type="SUPFAM" id="SSF57850">
    <property type="entry name" value="RING/U-box"/>
    <property type="match status" value="1"/>
</dbReference>
<accession>A0A1J3DL56</accession>
<keyword evidence="9" id="KW-0833">Ubl conjugation pathway</keyword>
<keyword evidence="6 16" id="KW-0812">Transmembrane</keyword>
<keyword evidence="8 14" id="KW-0863">Zinc-finger</keyword>
<reference evidence="18" key="1">
    <citation type="submission" date="2016-07" db="EMBL/GenBank/DDBJ databases">
        <title>De novo transcriptome assembly of four accessions of the metal hyperaccumulator plant Noccaea caerulescens.</title>
        <authorList>
            <person name="Blande D."/>
            <person name="Halimaa P."/>
            <person name="Tervahauta A.I."/>
            <person name="Aarts M.G."/>
            <person name="Karenlampi S.O."/>
        </authorList>
    </citation>
    <scope>NUCLEOTIDE SEQUENCE</scope>
</reference>
<dbReference type="InterPro" id="IPR044600">
    <property type="entry name" value="ATL1/ATL16-like"/>
</dbReference>
<protein>
    <recommendedName>
        <fullName evidence="4">RING-type E3 ubiquitin transferase</fullName>
        <ecNumber evidence="4">2.3.2.27</ecNumber>
    </recommendedName>
</protein>
<evidence type="ECO:0000259" key="17">
    <source>
        <dbReference type="PROSITE" id="PS50089"/>
    </source>
</evidence>
<dbReference type="PANTHER" id="PTHR46913:SF22">
    <property type="entry name" value="RING-TYPE E3 UBIQUITIN TRANSFERASE"/>
    <property type="match status" value="1"/>
</dbReference>
<keyword evidence="5" id="KW-0808">Transferase</keyword>
<evidence type="ECO:0000256" key="6">
    <source>
        <dbReference type="ARBA" id="ARBA00022692"/>
    </source>
</evidence>
<evidence type="ECO:0000256" key="8">
    <source>
        <dbReference type="ARBA" id="ARBA00022771"/>
    </source>
</evidence>
<feature type="compositionally biased region" description="Basic and acidic residues" evidence="15">
    <location>
        <begin position="270"/>
        <end position="282"/>
    </location>
</feature>
<comment type="pathway">
    <text evidence="3">Protein modification; protein ubiquitination.</text>
</comment>
<dbReference type="AlphaFoldDB" id="A0A1J3DL56"/>
<evidence type="ECO:0000256" key="3">
    <source>
        <dbReference type="ARBA" id="ARBA00004906"/>
    </source>
</evidence>
<feature type="transmembrane region" description="Helical" evidence="16">
    <location>
        <begin position="61"/>
        <end position="81"/>
    </location>
</feature>
<evidence type="ECO:0000256" key="14">
    <source>
        <dbReference type="PROSITE-ProRule" id="PRU00175"/>
    </source>
</evidence>
<keyword evidence="10" id="KW-0862">Zinc</keyword>
<feature type="domain" description="RING-type" evidence="17">
    <location>
        <begin position="152"/>
        <end position="194"/>
    </location>
</feature>
<dbReference type="GO" id="GO:0008270">
    <property type="term" value="F:zinc ion binding"/>
    <property type="evidence" value="ECO:0007669"/>
    <property type="project" value="UniProtKB-KW"/>
</dbReference>
<dbReference type="SMART" id="SM00184">
    <property type="entry name" value="RING"/>
    <property type="match status" value="1"/>
</dbReference>
<feature type="compositionally biased region" description="Polar residues" evidence="15">
    <location>
        <begin position="109"/>
        <end position="121"/>
    </location>
</feature>
<dbReference type="EMBL" id="GEVI01012417">
    <property type="protein sequence ID" value="JAU19903.1"/>
    <property type="molecule type" value="Transcribed_RNA"/>
</dbReference>
<evidence type="ECO:0000256" key="16">
    <source>
        <dbReference type="SAM" id="Phobius"/>
    </source>
</evidence>
<feature type="compositionally biased region" description="Basic and acidic residues" evidence="15">
    <location>
        <begin position="325"/>
        <end position="338"/>
    </location>
</feature>
<evidence type="ECO:0000313" key="18">
    <source>
        <dbReference type="EMBL" id="JAU19903.1"/>
    </source>
</evidence>
<feature type="region of interest" description="Disordered" evidence="15">
    <location>
        <begin position="90"/>
        <end position="122"/>
    </location>
</feature>
<dbReference type="FunFam" id="3.30.40.10:FF:000233">
    <property type="entry name" value="RING-H2 finger protein ATL54"/>
    <property type="match status" value="1"/>
</dbReference>
<proteinExistence type="inferred from homology"/>
<comment type="catalytic activity">
    <reaction evidence="1">
        <text>S-ubiquitinyl-[E2 ubiquitin-conjugating enzyme]-L-cysteine + [acceptor protein]-L-lysine = [E2 ubiquitin-conjugating enzyme]-L-cysteine + N(6)-ubiquitinyl-[acceptor protein]-L-lysine.</text>
        <dbReference type="EC" id="2.3.2.27"/>
    </reaction>
</comment>
<dbReference type="CDD" id="cd16461">
    <property type="entry name" value="RING-H2_EL5-like"/>
    <property type="match status" value="1"/>
</dbReference>